<keyword evidence="1" id="KW-0934">Plastid</keyword>
<keyword evidence="1" id="KW-0150">Chloroplast</keyword>
<name>A0A1Z1MHC2_MELHR</name>
<sequence length="40" mass="4864">MIVVKFKSLYSHLLLNLFLLSSCKFQYNIVIKFVFINYYI</sequence>
<accession>A0A1Z1MHC2</accession>
<geneLocation type="chloroplast" evidence="1"/>
<dbReference type="PROSITE" id="PS51257">
    <property type="entry name" value="PROKAR_LIPOPROTEIN"/>
    <property type="match status" value="1"/>
</dbReference>
<proteinExistence type="predicted"/>
<evidence type="ECO:0000313" key="1">
    <source>
        <dbReference type="EMBL" id="ARW65468.1"/>
    </source>
</evidence>
<dbReference type="EMBL" id="MF101437">
    <property type="protein sequence ID" value="ARW65468.1"/>
    <property type="molecule type" value="Genomic_DNA"/>
</dbReference>
<reference evidence="1" key="1">
    <citation type="journal article" date="2017" name="J. Phycol.">
        <title>Analysis of chloroplast genomes and a supermatrix inform reclassification of the Rhodomelaceae (Rhodophyta).</title>
        <authorList>
            <person name="Diaz-Tapia P."/>
            <person name="Maggs C.A."/>
            <person name="West J.A."/>
            <person name="Verbruggen H."/>
        </authorList>
    </citation>
    <scope>NUCLEOTIDE SEQUENCE</scope>
    <source>
        <strain evidence="1">PD890</strain>
    </source>
</reference>
<organism evidence="1">
    <name type="scientific">Melanothamnus harveyi</name>
    <name type="common">Filamentous red alga</name>
    <name type="synonym">Neosiphonia harveyi</name>
    <dbReference type="NCBI Taxonomy" id="397005"/>
    <lineage>
        <taxon>Eukaryota</taxon>
        <taxon>Rhodophyta</taxon>
        <taxon>Florideophyceae</taxon>
        <taxon>Rhodymeniophycidae</taxon>
        <taxon>Ceramiales</taxon>
        <taxon>Rhodomelaceae</taxon>
        <taxon>Polysiphonioideae</taxon>
        <taxon>Melanothamnus</taxon>
    </lineage>
</organism>
<dbReference type="RefSeq" id="YP_009396159.1">
    <property type="nucleotide sequence ID" value="NC_035281.1"/>
</dbReference>
<dbReference type="AlphaFoldDB" id="A0A1Z1MHC2"/>
<protein>
    <recommendedName>
        <fullName evidence="2">Lipoprotein</fullName>
    </recommendedName>
</protein>
<gene>
    <name evidence="1" type="primary">orf40b</name>
</gene>
<dbReference type="GeneID" id="33358416"/>
<evidence type="ECO:0008006" key="2">
    <source>
        <dbReference type="Google" id="ProtNLM"/>
    </source>
</evidence>